<dbReference type="AlphaFoldDB" id="A0A1M7E1V2"/>
<proteinExistence type="predicted"/>
<dbReference type="Proteomes" id="UP000184280">
    <property type="component" value="Unassembled WGS sequence"/>
</dbReference>
<protein>
    <submittedName>
        <fullName evidence="1">Uncharacterized protein</fullName>
    </submittedName>
</protein>
<sequence length="81" mass="9527">MPHHFTTICMSKNNFFSKVFRLYYDGFRSMTLGKTLWAIILIKLFIIFAVLKVFFFPDFLKTHADGHEAEYVAGQLLDMKD</sequence>
<dbReference type="EMBL" id="FRCJ01000001">
    <property type="protein sequence ID" value="SHL85751.1"/>
    <property type="molecule type" value="Genomic_DNA"/>
</dbReference>
<evidence type="ECO:0000313" key="2">
    <source>
        <dbReference type="Proteomes" id="UP000184280"/>
    </source>
</evidence>
<name>A0A1M7E1V2_XYLRU</name>
<dbReference type="OMA" id="YDGFRSM"/>
<dbReference type="InterPro" id="IPR027853">
    <property type="entry name" value="DUF4492"/>
</dbReference>
<gene>
    <name evidence="1" type="ORF">SAMN04488494_0924</name>
</gene>
<accession>A0A1M7E1V2</accession>
<organism evidence="1 2">
    <name type="scientific">Xylanibacter ruminicola</name>
    <name type="common">Prevotella ruminicola</name>
    <dbReference type="NCBI Taxonomy" id="839"/>
    <lineage>
        <taxon>Bacteria</taxon>
        <taxon>Pseudomonadati</taxon>
        <taxon>Bacteroidota</taxon>
        <taxon>Bacteroidia</taxon>
        <taxon>Bacteroidales</taxon>
        <taxon>Prevotellaceae</taxon>
        <taxon>Xylanibacter</taxon>
    </lineage>
</organism>
<evidence type="ECO:0000313" key="1">
    <source>
        <dbReference type="EMBL" id="SHL85751.1"/>
    </source>
</evidence>
<dbReference type="Pfam" id="PF14899">
    <property type="entry name" value="DUF4492"/>
    <property type="match status" value="1"/>
</dbReference>
<reference evidence="1 2" key="1">
    <citation type="submission" date="2016-11" db="EMBL/GenBank/DDBJ databases">
        <authorList>
            <person name="Jaros S."/>
            <person name="Januszkiewicz K."/>
            <person name="Wedrychowicz H."/>
        </authorList>
    </citation>
    <scope>NUCLEOTIDE SEQUENCE [LARGE SCALE GENOMIC DNA]</scope>
    <source>
        <strain evidence="1 2">BPI-34</strain>
    </source>
</reference>